<feature type="region of interest" description="Disordered" evidence="1">
    <location>
        <begin position="1"/>
        <end position="64"/>
    </location>
</feature>
<sequence length="283" mass="30506">MATVVARPPQLRQSPTPPPPLAPTLSLNTSKAGPVPVPNKHLQPLSPGSPPVCTPETPPASPPAKQLSIQVQSLLYPPHRYPLLHAAPPIYSIEARDLAAALEHTSSQPLPEPKQVFPWMHGLHADNHIQLAFFAARRKSLRRTPKCIRGITVVKANGDLNASKLKGAISPQEILQYGQEARPGFLEVDPKEGFSVRNFQIQVGKMAMVSDVVVYGDENTDKADVYAVAKRIAEAQVLGKAKADGGKDTPLYNTFVLTSKLRKISTLVAKTDSPRRPGGGAET</sequence>
<proteinExistence type="predicted"/>
<feature type="compositionally biased region" description="Pro residues" evidence="1">
    <location>
        <begin position="47"/>
        <end position="62"/>
    </location>
</feature>
<comment type="caution">
    <text evidence="2">The sequence shown here is derived from an EMBL/GenBank/DDBJ whole genome shotgun (WGS) entry which is preliminary data.</text>
</comment>
<dbReference type="AlphaFoldDB" id="A0A9P8IFQ8"/>
<reference evidence="2" key="1">
    <citation type="submission" date="2021-03" db="EMBL/GenBank/DDBJ databases">
        <title>Comparative genomics and phylogenomic investigation of the class Geoglossomycetes provide insights into ecological specialization and systematics.</title>
        <authorList>
            <person name="Melie T."/>
            <person name="Pirro S."/>
            <person name="Miller A.N."/>
            <person name="Quandt A."/>
        </authorList>
    </citation>
    <scope>NUCLEOTIDE SEQUENCE</scope>
    <source>
        <strain evidence="2">CAQ_001_2017</strain>
    </source>
</reference>
<dbReference type="EMBL" id="JAGHQM010002143">
    <property type="protein sequence ID" value="KAH0551187.1"/>
    <property type="molecule type" value="Genomic_DNA"/>
</dbReference>
<dbReference type="PANTHER" id="PTHR47550">
    <property type="entry name" value="DUAL SPECIFICITY PROTEIN PHOSPHATASE PPS1"/>
    <property type="match status" value="1"/>
</dbReference>
<dbReference type="PANTHER" id="PTHR47550:SF1">
    <property type="entry name" value="DUAL SPECIFICITY PROTEIN PHOSPHATASE PPS1"/>
    <property type="match status" value="1"/>
</dbReference>
<dbReference type="GO" id="GO:0033260">
    <property type="term" value="P:nuclear DNA replication"/>
    <property type="evidence" value="ECO:0007669"/>
    <property type="project" value="TreeGrafter"/>
</dbReference>
<gene>
    <name evidence="2" type="ORF">GP486_007485</name>
</gene>
<dbReference type="GO" id="GO:0005634">
    <property type="term" value="C:nucleus"/>
    <property type="evidence" value="ECO:0007669"/>
    <property type="project" value="GOC"/>
</dbReference>
<evidence type="ECO:0000256" key="1">
    <source>
        <dbReference type="SAM" id="MobiDB-lite"/>
    </source>
</evidence>
<dbReference type="InterPro" id="IPR053239">
    <property type="entry name" value="Dual_spec_PTase"/>
</dbReference>
<organism evidence="2 3">
    <name type="scientific">Trichoglossum hirsutum</name>
    <dbReference type="NCBI Taxonomy" id="265104"/>
    <lineage>
        <taxon>Eukaryota</taxon>
        <taxon>Fungi</taxon>
        <taxon>Dikarya</taxon>
        <taxon>Ascomycota</taxon>
        <taxon>Pezizomycotina</taxon>
        <taxon>Geoglossomycetes</taxon>
        <taxon>Geoglossales</taxon>
        <taxon>Geoglossaceae</taxon>
        <taxon>Trichoglossum</taxon>
    </lineage>
</organism>
<name>A0A9P8IFQ8_9PEZI</name>
<evidence type="ECO:0000313" key="2">
    <source>
        <dbReference type="EMBL" id="KAH0551187.1"/>
    </source>
</evidence>
<dbReference type="Proteomes" id="UP000750711">
    <property type="component" value="Unassembled WGS sequence"/>
</dbReference>
<accession>A0A9P8IFQ8</accession>
<protein>
    <submittedName>
        <fullName evidence="2">Uncharacterized protein</fullName>
    </submittedName>
</protein>
<dbReference type="GO" id="GO:0008138">
    <property type="term" value="F:protein tyrosine/serine/threonine phosphatase activity"/>
    <property type="evidence" value="ECO:0007669"/>
    <property type="project" value="TreeGrafter"/>
</dbReference>
<evidence type="ECO:0000313" key="3">
    <source>
        <dbReference type="Proteomes" id="UP000750711"/>
    </source>
</evidence>
<keyword evidence="3" id="KW-1185">Reference proteome</keyword>